<accession>D6RM73</accession>
<protein>
    <submittedName>
        <fullName evidence="2">Uncharacterized protein</fullName>
    </submittedName>
</protein>
<proteinExistence type="predicted"/>
<organism evidence="2 3">
    <name type="scientific">Coprinopsis cinerea (strain Okayama-7 / 130 / ATCC MYA-4618 / FGSC 9003)</name>
    <name type="common">Inky cap fungus</name>
    <name type="synonym">Hormographiella aspergillata</name>
    <dbReference type="NCBI Taxonomy" id="240176"/>
    <lineage>
        <taxon>Eukaryota</taxon>
        <taxon>Fungi</taxon>
        <taxon>Dikarya</taxon>
        <taxon>Basidiomycota</taxon>
        <taxon>Agaricomycotina</taxon>
        <taxon>Agaricomycetes</taxon>
        <taxon>Agaricomycetidae</taxon>
        <taxon>Agaricales</taxon>
        <taxon>Agaricineae</taxon>
        <taxon>Psathyrellaceae</taxon>
        <taxon>Coprinopsis</taxon>
    </lineage>
</organism>
<evidence type="ECO:0000313" key="2">
    <source>
        <dbReference type="EMBL" id="EFI27871.1"/>
    </source>
</evidence>
<feature type="compositionally biased region" description="Basic and acidic residues" evidence="1">
    <location>
        <begin position="178"/>
        <end position="188"/>
    </location>
</feature>
<evidence type="ECO:0000256" key="1">
    <source>
        <dbReference type="SAM" id="MobiDB-lite"/>
    </source>
</evidence>
<comment type="caution">
    <text evidence="2">The sequence shown here is derived from an EMBL/GenBank/DDBJ whole genome shotgun (WGS) entry which is preliminary data.</text>
</comment>
<dbReference type="Proteomes" id="UP000001861">
    <property type="component" value="Unassembled WGS sequence"/>
</dbReference>
<reference evidence="2 3" key="1">
    <citation type="journal article" date="2010" name="Proc. Natl. Acad. Sci. U.S.A.">
        <title>Insights into evolution of multicellular fungi from the assembled chromosomes of the mushroom Coprinopsis cinerea (Coprinus cinereus).</title>
        <authorList>
            <person name="Stajich J.E."/>
            <person name="Wilke S.K."/>
            <person name="Ahren D."/>
            <person name="Au C.H."/>
            <person name="Birren B.W."/>
            <person name="Borodovsky M."/>
            <person name="Burns C."/>
            <person name="Canback B."/>
            <person name="Casselton L.A."/>
            <person name="Cheng C.K."/>
            <person name="Deng J."/>
            <person name="Dietrich F.S."/>
            <person name="Fargo D.C."/>
            <person name="Farman M.L."/>
            <person name="Gathman A.C."/>
            <person name="Goldberg J."/>
            <person name="Guigo R."/>
            <person name="Hoegger P.J."/>
            <person name="Hooker J.B."/>
            <person name="Huggins A."/>
            <person name="James T.Y."/>
            <person name="Kamada T."/>
            <person name="Kilaru S."/>
            <person name="Kodira C."/>
            <person name="Kues U."/>
            <person name="Kupfer D."/>
            <person name="Kwan H.S."/>
            <person name="Lomsadze A."/>
            <person name="Li W."/>
            <person name="Lilly W.W."/>
            <person name="Ma L.J."/>
            <person name="Mackey A.J."/>
            <person name="Manning G."/>
            <person name="Martin F."/>
            <person name="Muraguchi H."/>
            <person name="Natvig D.O."/>
            <person name="Palmerini H."/>
            <person name="Ramesh M.A."/>
            <person name="Rehmeyer C.J."/>
            <person name="Roe B.A."/>
            <person name="Shenoy N."/>
            <person name="Stanke M."/>
            <person name="Ter-Hovhannisyan V."/>
            <person name="Tunlid A."/>
            <person name="Velagapudi R."/>
            <person name="Vision T.J."/>
            <person name="Zeng Q."/>
            <person name="Zolan M.E."/>
            <person name="Pukkila P.J."/>
        </authorList>
    </citation>
    <scope>NUCLEOTIDE SEQUENCE [LARGE SCALE GENOMIC DNA]</scope>
    <source>
        <strain evidence="3">Okayama-7 / 130 / ATCC MYA-4618 / FGSC 9003</strain>
    </source>
</reference>
<dbReference type="VEuPathDB" id="FungiDB:CC1G_14364"/>
<name>D6RM73_COPC7</name>
<dbReference type="KEGG" id="cci:CC1G_14364"/>
<dbReference type="EMBL" id="AACS02000004">
    <property type="protein sequence ID" value="EFI27871.1"/>
    <property type="molecule type" value="Genomic_DNA"/>
</dbReference>
<feature type="region of interest" description="Disordered" evidence="1">
    <location>
        <begin position="124"/>
        <end position="188"/>
    </location>
</feature>
<dbReference type="InParanoid" id="D6RM73"/>
<evidence type="ECO:0000313" key="3">
    <source>
        <dbReference type="Proteomes" id="UP000001861"/>
    </source>
</evidence>
<dbReference type="eggNOG" id="ENOG502SE95">
    <property type="taxonomic scope" value="Eukaryota"/>
</dbReference>
<gene>
    <name evidence="2" type="ORF">CC1G_14364</name>
</gene>
<dbReference type="STRING" id="240176.D6RM73"/>
<feature type="compositionally biased region" description="Basic and acidic residues" evidence="1">
    <location>
        <begin position="146"/>
        <end position="171"/>
    </location>
</feature>
<dbReference type="AlphaFoldDB" id="D6RM73"/>
<keyword evidence="3" id="KW-1185">Reference proteome</keyword>
<dbReference type="OrthoDB" id="529205at2759"/>
<dbReference type="RefSeq" id="XP_002911365.1">
    <property type="nucleotide sequence ID" value="XM_002911319.1"/>
</dbReference>
<dbReference type="OMA" id="GSTMHDN"/>
<dbReference type="GeneID" id="9379412"/>
<dbReference type="HOGENOM" id="CLU_112088_0_0_1"/>
<sequence length="188" mass="20873">MTPISAFSRVALRSGGMMHHRLTVAQSAVSRSGVVEISRATSTSRVHAYSTSSSTMHDNDPEVLEREKQRNLSGAMGKTAEMFDFAPGWNETLASASEAHIKADKSSGNPIDLQRRTVEFLRVNNDPENPQGHDDGLNSNQNEYNVDGKRVSGRRTEKIEKEIEREIRDASHMTASEQDVKADRGEFK</sequence>